<dbReference type="Proteomes" id="UP001157017">
    <property type="component" value="Unassembled WGS sequence"/>
</dbReference>
<evidence type="ECO:0000256" key="1">
    <source>
        <dbReference type="SAM" id="MobiDB-lite"/>
    </source>
</evidence>
<accession>A0ABQ6JEL8</accession>
<feature type="compositionally biased region" description="Polar residues" evidence="1">
    <location>
        <begin position="238"/>
        <end position="247"/>
    </location>
</feature>
<feature type="compositionally biased region" description="Basic residues" evidence="1">
    <location>
        <begin position="354"/>
        <end position="364"/>
    </location>
</feature>
<feature type="compositionally biased region" description="Low complexity" evidence="1">
    <location>
        <begin position="411"/>
        <end position="455"/>
    </location>
</feature>
<feature type="region of interest" description="Disordered" evidence="1">
    <location>
        <begin position="255"/>
        <end position="455"/>
    </location>
</feature>
<feature type="compositionally biased region" description="Basic and acidic residues" evidence="1">
    <location>
        <begin position="292"/>
        <end position="302"/>
    </location>
</feature>
<feature type="compositionally biased region" description="Basic residues" evidence="1">
    <location>
        <begin position="267"/>
        <end position="283"/>
    </location>
</feature>
<organism evidence="2 3">
    <name type="scientific">Angustibacter aerolatus</name>
    <dbReference type="NCBI Taxonomy" id="1162965"/>
    <lineage>
        <taxon>Bacteria</taxon>
        <taxon>Bacillati</taxon>
        <taxon>Actinomycetota</taxon>
        <taxon>Actinomycetes</taxon>
        <taxon>Kineosporiales</taxon>
        <taxon>Kineosporiaceae</taxon>
    </lineage>
</organism>
<keyword evidence="3" id="KW-1185">Reference proteome</keyword>
<proteinExistence type="predicted"/>
<dbReference type="EMBL" id="BSUZ01000001">
    <property type="protein sequence ID" value="GMA86227.1"/>
    <property type="molecule type" value="Genomic_DNA"/>
</dbReference>
<evidence type="ECO:0000313" key="2">
    <source>
        <dbReference type="EMBL" id="GMA86227.1"/>
    </source>
</evidence>
<sequence length="455" mass="49068">MTALVGTPDGSKVIMGGAYKNLGTTPAYGLAALDPTTAAVLPWAVTSRVRDAGDAASILDLSTDGTYVYGSGYTFGGGGNLEGTFSATQDGTLRWIEDCHGDTYSVFGNSGAVYVANHAHYCGNIYAFPETSPRTHHRALAFSRDANPTRTITKEPGSYANWQGTAMPDLLTWFPDLVAGAVTGQDQAAWTVRGTDEYVVMGGEFPKVGSTKQQGLVRFAVPTKAPNEVGPEVAGSDLTPQVASNDPGTVRVAWTSDWDTDNEQAHLQRRPRRRRGGHAHRPLHLLEPAADGLDRQRAHPGLDPRLQGHGHRPVGQQGHQRHHHRHGEQHRDGRGVLARRARRRGQRPVAARRGERRRRQRRRGQQAAGDRQRRHPRHGGRGERPRHRDDVQRGRHQRGQHPGADGGAAEPSPSRPGSAPTRSPAARSSATAARPPASAAARPTTGTSTCRTTAG</sequence>
<feature type="compositionally biased region" description="Basic residues" evidence="1">
    <location>
        <begin position="319"/>
        <end position="328"/>
    </location>
</feature>
<gene>
    <name evidence="2" type="ORF">GCM10025868_14770</name>
</gene>
<feature type="compositionally biased region" description="Basic residues" evidence="1">
    <location>
        <begin position="337"/>
        <end position="346"/>
    </location>
</feature>
<reference evidence="3" key="1">
    <citation type="journal article" date="2019" name="Int. J. Syst. Evol. Microbiol.">
        <title>The Global Catalogue of Microorganisms (GCM) 10K type strain sequencing project: providing services to taxonomists for standard genome sequencing and annotation.</title>
        <authorList>
            <consortium name="The Broad Institute Genomics Platform"/>
            <consortium name="The Broad Institute Genome Sequencing Center for Infectious Disease"/>
            <person name="Wu L."/>
            <person name="Ma J."/>
        </authorList>
    </citation>
    <scope>NUCLEOTIDE SEQUENCE [LARGE SCALE GENOMIC DNA]</scope>
    <source>
        <strain evidence="3">NBRC 108730</strain>
    </source>
</reference>
<feature type="compositionally biased region" description="Basic and acidic residues" evidence="1">
    <location>
        <begin position="380"/>
        <end position="393"/>
    </location>
</feature>
<feature type="region of interest" description="Disordered" evidence="1">
    <location>
        <begin position="228"/>
        <end position="247"/>
    </location>
</feature>
<protein>
    <submittedName>
        <fullName evidence="2">Uncharacterized protein</fullName>
    </submittedName>
</protein>
<evidence type="ECO:0000313" key="3">
    <source>
        <dbReference type="Proteomes" id="UP001157017"/>
    </source>
</evidence>
<name>A0ABQ6JEL8_9ACTN</name>
<comment type="caution">
    <text evidence="2">The sequence shown here is derived from an EMBL/GenBank/DDBJ whole genome shotgun (WGS) entry which is preliminary data.</text>
</comment>